<protein>
    <submittedName>
        <fullName evidence="2">Uncharacterized protein</fullName>
    </submittedName>
</protein>
<gene>
    <name evidence="2" type="ORF">E2C01_031521</name>
</gene>
<dbReference type="Proteomes" id="UP000324222">
    <property type="component" value="Unassembled WGS sequence"/>
</dbReference>
<sequence>MQASLRGTWEIKCFAVGTGRRTYDVGQTPGRGQSELWQATSASGGVQYDNMGRKNRSRTGSRRPGHPRPASAIHLQRAHPRPHAEEERPIVSIAKCQECQRCRPPPAATMHCHTRYGNENHCQGDEGRNTLLGIRGNHHSHPATLKGLPWTVVHTTQPYRPAMAAAALPYCCYLPVAAAVSATDGQTYLFPLRRRRLVAYTVPRVLRAFMLVPHLPTRGCALHTGGHTLHKIARLHQEAYGRPHTTHAINTPHRRATDHKRHTTTPSRAHRPFACFVFTR</sequence>
<accession>A0A5B7ETP9</accession>
<dbReference type="EMBL" id="VSRR010003953">
    <property type="protein sequence ID" value="MPC38021.1"/>
    <property type="molecule type" value="Genomic_DNA"/>
</dbReference>
<feature type="compositionally biased region" description="Basic residues" evidence="1">
    <location>
        <begin position="53"/>
        <end position="66"/>
    </location>
</feature>
<comment type="caution">
    <text evidence="2">The sequence shown here is derived from an EMBL/GenBank/DDBJ whole genome shotgun (WGS) entry which is preliminary data.</text>
</comment>
<proteinExistence type="predicted"/>
<evidence type="ECO:0000313" key="2">
    <source>
        <dbReference type="EMBL" id="MPC38021.1"/>
    </source>
</evidence>
<feature type="region of interest" description="Disordered" evidence="1">
    <location>
        <begin position="246"/>
        <end position="266"/>
    </location>
</feature>
<evidence type="ECO:0000313" key="3">
    <source>
        <dbReference type="Proteomes" id="UP000324222"/>
    </source>
</evidence>
<name>A0A5B7ETP9_PORTR</name>
<feature type="compositionally biased region" description="Basic residues" evidence="1">
    <location>
        <begin position="252"/>
        <end position="266"/>
    </location>
</feature>
<feature type="region of interest" description="Disordered" evidence="1">
    <location>
        <begin position="39"/>
        <end position="88"/>
    </location>
</feature>
<evidence type="ECO:0000256" key="1">
    <source>
        <dbReference type="SAM" id="MobiDB-lite"/>
    </source>
</evidence>
<reference evidence="2 3" key="1">
    <citation type="submission" date="2019-05" db="EMBL/GenBank/DDBJ databases">
        <title>Another draft genome of Portunus trituberculatus and its Hox gene families provides insights of decapod evolution.</title>
        <authorList>
            <person name="Jeong J.-H."/>
            <person name="Song I."/>
            <person name="Kim S."/>
            <person name="Choi T."/>
            <person name="Kim D."/>
            <person name="Ryu S."/>
            <person name="Kim W."/>
        </authorList>
    </citation>
    <scope>NUCLEOTIDE SEQUENCE [LARGE SCALE GENOMIC DNA]</scope>
    <source>
        <tissue evidence="2">Muscle</tissue>
    </source>
</reference>
<dbReference type="AlphaFoldDB" id="A0A5B7ETP9"/>
<organism evidence="2 3">
    <name type="scientific">Portunus trituberculatus</name>
    <name type="common">Swimming crab</name>
    <name type="synonym">Neptunus trituberculatus</name>
    <dbReference type="NCBI Taxonomy" id="210409"/>
    <lineage>
        <taxon>Eukaryota</taxon>
        <taxon>Metazoa</taxon>
        <taxon>Ecdysozoa</taxon>
        <taxon>Arthropoda</taxon>
        <taxon>Crustacea</taxon>
        <taxon>Multicrustacea</taxon>
        <taxon>Malacostraca</taxon>
        <taxon>Eumalacostraca</taxon>
        <taxon>Eucarida</taxon>
        <taxon>Decapoda</taxon>
        <taxon>Pleocyemata</taxon>
        <taxon>Brachyura</taxon>
        <taxon>Eubrachyura</taxon>
        <taxon>Portunoidea</taxon>
        <taxon>Portunidae</taxon>
        <taxon>Portuninae</taxon>
        <taxon>Portunus</taxon>
    </lineage>
</organism>
<keyword evidence="3" id="KW-1185">Reference proteome</keyword>